<gene>
    <name evidence="2" type="ORF">PG994_008849</name>
</gene>
<proteinExistence type="predicted"/>
<name>A0ABR1UJZ5_9PEZI</name>
<feature type="compositionally biased region" description="Low complexity" evidence="1">
    <location>
        <begin position="143"/>
        <end position="154"/>
    </location>
</feature>
<feature type="compositionally biased region" description="Low complexity" evidence="1">
    <location>
        <begin position="115"/>
        <end position="127"/>
    </location>
</feature>
<evidence type="ECO:0000313" key="2">
    <source>
        <dbReference type="EMBL" id="KAK8058401.1"/>
    </source>
</evidence>
<sequence>MSLSPEIFSTTASCFATSARVKLVDQPLRRAQRQENGVHLQGPQAVVVALVKQQGPELDEQEEEGAQRALVGLRLGEHALQLGQEVVQQRGQPQDRAEEEEGGGRVALARLVGAEEGAQGEPEPQDGFDGPFGDEGSGRRRVAAGAGAGPPAALAGGGGGWAAVGVSCWRREKLADACQHSVLLREHLCVDVRKGLHVRGRG</sequence>
<comment type="caution">
    <text evidence="2">The sequence shown here is derived from an EMBL/GenBank/DDBJ whole genome shotgun (WGS) entry which is preliminary data.</text>
</comment>
<protein>
    <submittedName>
        <fullName evidence="2">Uncharacterized protein</fullName>
    </submittedName>
</protein>
<accession>A0ABR1UJZ5</accession>
<dbReference type="GeneID" id="92093321"/>
<dbReference type="RefSeq" id="XP_066713847.1">
    <property type="nucleotide sequence ID" value="XM_066860258.1"/>
</dbReference>
<reference evidence="2 3" key="1">
    <citation type="submission" date="2023-01" db="EMBL/GenBank/DDBJ databases">
        <title>Analysis of 21 Apiospora genomes using comparative genomics revels a genus with tremendous synthesis potential of carbohydrate active enzymes and secondary metabolites.</title>
        <authorList>
            <person name="Sorensen T."/>
        </authorList>
    </citation>
    <scope>NUCLEOTIDE SEQUENCE [LARGE SCALE GENOMIC DNA]</scope>
    <source>
        <strain evidence="2 3">CBS 135458</strain>
    </source>
</reference>
<dbReference type="Proteomes" id="UP001480595">
    <property type="component" value="Unassembled WGS sequence"/>
</dbReference>
<evidence type="ECO:0000256" key="1">
    <source>
        <dbReference type="SAM" id="MobiDB-lite"/>
    </source>
</evidence>
<dbReference type="EMBL" id="JAQQWL010000009">
    <property type="protein sequence ID" value="KAK8058401.1"/>
    <property type="molecule type" value="Genomic_DNA"/>
</dbReference>
<evidence type="ECO:0000313" key="3">
    <source>
        <dbReference type="Proteomes" id="UP001480595"/>
    </source>
</evidence>
<feature type="region of interest" description="Disordered" evidence="1">
    <location>
        <begin position="115"/>
        <end position="159"/>
    </location>
</feature>
<organism evidence="2 3">
    <name type="scientific">Apiospora phragmitis</name>
    <dbReference type="NCBI Taxonomy" id="2905665"/>
    <lineage>
        <taxon>Eukaryota</taxon>
        <taxon>Fungi</taxon>
        <taxon>Dikarya</taxon>
        <taxon>Ascomycota</taxon>
        <taxon>Pezizomycotina</taxon>
        <taxon>Sordariomycetes</taxon>
        <taxon>Xylariomycetidae</taxon>
        <taxon>Amphisphaeriales</taxon>
        <taxon>Apiosporaceae</taxon>
        <taxon>Apiospora</taxon>
    </lineage>
</organism>
<keyword evidence="3" id="KW-1185">Reference proteome</keyword>